<feature type="chain" id="PRO_5004078643" evidence="1">
    <location>
        <begin position="21"/>
        <end position="246"/>
    </location>
</feature>
<protein>
    <submittedName>
        <fullName evidence="2">Uncharacterized protein</fullName>
    </submittedName>
</protein>
<name>M6VEM6_9LEPT</name>
<sequence length="246" mass="27255">MTSIYKHCFFILFVFNCGFALTPKATITIPRKTDIEVLRLNLLYGETYNVFGLNLGLFNFIRDNLIGVQIGIVNEAENASGLQIGLLNNSNPTYGALKVGFLNTNFFLDRGMPHPFHEDEKVKNQAVKDLALSIGAVNMMSGRFNLGLFNWGEGLNVGLVNMNEGNSLNLGIVNIGTTLELYPKEERTISFGIFNSGSHKEEFQIGIINYCPNNTIPIMIVANYCSSPSSKPQPEQKTETQSESTK</sequence>
<organism evidence="2 3">
    <name type="scientific">Leptospira noguchii</name>
    <dbReference type="NCBI Taxonomy" id="28182"/>
    <lineage>
        <taxon>Bacteria</taxon>
        <taxon>Pseudomonadati</taxon>
        <taxon>Spirochaetota</taxon>
        <taxon>Spirochaetia</taxon>
        <taxon>Leptospirales</taxon>
        <taxon>Leptospiraceae</taxon>
        <taxon>Leptospira</taxon>
    </lineage>
</organism>
<dbReference type="STRING" id="28182.GCA_001568325_03817"/>
<gene>
    <name evidence="2" type="ORF">LEP1GSC172_1442</name>
</gene>
<comment type="caution">
    <text evidence="2">The sequence shown here is derived from an EMBL/GenBank/DDBJ whole genome shotgun (WGS) entry which is preliminary data.</text>
</comment>
<proteinExistence type="predicted"/>
<reference evidence="2 3" key="1">
    <citation type="submission" date="2013-01" db="EMBL/GenBank/DDBJ databases">
        <authorList>
            <person name="Harkins D.M."/>
            <person name="Durkin A.S."/>
            <person name="Brinkac L.M."/>
            <person name="Haft D.H."/>
            <person name="Selengut J.D."/>
            <person name="Sanka R."/>
            <person name="DePew J."/>
            <person name="Purushe J."/>
            <person name="Matthias M.A."/>
            <person name="Vinetz J.M."/>
            <person name="Sutton G.G."/>
            <person name="Nierman W.C."/>
            <person name="Fouts D.E."/>
        </authorList>
    </citation>
    <scope>NUCLEOTIDE SEQUENCE [LARGE SCALE GENOMIC DNA]</scope>
    <source>
        <strain evidence="2 3">HAI1536</strain>
    </source>
</reference>
<dbReference type="EMBL" id="AKWD02000007">
    <property type="protein sequence ID" value="EMO55340.1"/>
    <property type="molecule type" value="Genomic_DNA"/>
</dbReference>
<dbReference type="Proteomes" id="UP000012112">
    <property type="component" value="Unassembled WGS sequence"/>
</dbReference>
<dbReference type="RefSeq" id="WP_002176542.1">
    <property type="nucleotide sequence ID" value="NZ_AKWD02000007.1"/>
</dbReference>
<dbReference type="AlphaFoldDB" id="M6VEM6"/>
<accession>M6VEM6</accession>
<evidence type="ECO:0000313" key="3">
    <source>
        <dbReference type="Proteomes" id="UP000012112"/>
    </source>
</evidence>
<dbReference type="NCBIfam" id="NF047436">
    <property type="entry name" value="LA_2272_repeat"/>
    <property type="match status" value="1"/>
</dbReference>
<evidence type="ECO:0000256" key="1">
    <source>
        <dbReference type="SAM" id="SignalP"/>
    </source>
</evidence>
<feature type="signal peptide" evidence="1">
    <location>
        <begin position="1"/>
        <end position="20"/>
    </location>
</feature>
<dbReference type="InterPro" id="IPR058093">
    <property type="entry name" value="LA_2272-like"/>
</dbReference>
<dbReference type="NCBIfam" id="NF047435">
    <property type="entry name" value="LA_2272_fam_lipo"/>
    <property type="match status" value="1"/>
</dbReference>
<keyword evidence="1" id="KW-0732">Signal</keyword>
<evidence type="ECO:0000313" key="2">
    <source>
        <dbReference type="EMBL" id="EMO55340.1"/>
    </source>
</evidence>